<feature type="transmembrane region" description="Helical" evidence="2">
    <location>
        <begin position="234"/>
        <end position="254"/>
    </location>
</feature>
<dbReference type="OrthoDB" id="5875827at2759"/>
<dbReference type="AlphaFoldDB" id="A0A4U8UYU4"/>
<dbReference type="EMBL" id="CM016762">
    <property type="protein sequence ID" value="TMS38681.1"/>
    <property type="molecule type" value="Genomic_DNA"/>
</dbReference>
<sequence>MSEESNGCHSYVYRIITRLEEEKQGFNESRFFDWGLEDASRPCALPKYNVASQQQHSLNLSACTLLKSWQPTDPVLLAGQGVHLLWLGHSPFDASSKELFRGRFEMHFCIEQRNMSRFACCQFVLLINDSSRLPFCTEDVLANGSTTQTRQGDWIALPNASFPNPTPVLCPWLNKQSSSKLCRREVFKRTLFRWAERIILGWLILKTDFSSRGEASLSTPVYLSLPAEVPADHVTFMFGIIILMSIAVCCTFLMSKMAKPRLAHISVGGINYDLLMWLSSNHERRSSLLFFLRELACRRNRTRDTSLSVISSASLNALPSYRSATTTTSPTSIPPPPPYEELQQLTLDSPYEHSLRETDVDDNNNDD</sequence>
<evidence type="ECO:0000313" key="3">
    <source>
        <dbReference type="EMBL" id="TMS38681.1"/>
    </source>
</evidence>
<feature type="compositionally biased region" description="Low complexity" evidence="1">
    <location>
        <begin position="321"/>
        <end position="331"/>
    </location>
</feature>
<comment type="caution">
    <text evidence="3">The sequence shown here is derived from an EMBL/GenBank/DDBJ whole genome shotgun (WGS) entry which is preliminary data.</text>
</comment>
<dbReference type="Proteomes" id="UP000298663">
    <property type="component" value="Chromosome X"/>
</dbReference>
<organism evidence="3 4">
    <name type="scientific">Steinernema carpocapsae</name>
    <name type="common">Entomopathogenic nematode</name>
    <dbReference type="NCBI Taxonomy" id="34508"/>
    <lineage>
        <taxon>Eukaryota</taxon>
        <taxon>Metazoa</taxon>
        <taxon>Ecdysozoa</taxon>
        <taxon>Nematoda</taxon>
        <taxon>Chromadorea</taxon>
        <taxon>Rhabditida</taxon>
        <taxon>Tylenchina</taxon>
        <taxon>Panagrolaimomorpha</taxon>
        <taxon>Strongyloidoidea</taxon>
        <taxon>Steinernematidae</taxon>
        <taxon>Steinernema</taxon>
    </lineage>
</organism>
<evidence type="ECO:0000313" key="4">
    <source>
        <dbReference type="Proteomes" id="UP000298663"/>
    </source>
</evidence>
<reference evidence="3 4" key="2">
    <citation type="journal article" date="2019" name="G3 (Bethesda)">
        <title>Hybrid Assembly of the Genome of the Entomopathogenic Nematode Steinernema carpocapsae Identifies the X-Chromosome.</title>
        <authorList>
            <person name="Serra L."/>
            <person name="Macchietto M."/>
            <person name="Macias-Munoz A."/>
            <person name="McGill C.J."/>
            <person name="Rodriguez I.M."/>
            <person name="Rodriguez B."/>
            <person name="Murad R."/>
            <person name="Mortazavi A."/>
        </authorList>
    </citation>
    <scope>NUCLEOTIDE SEQUENCE [LARGE SCALE GENOMIC DNA]</scope>
    <source>
        <strain evidence="3 4">ALL</strain>
    </source>
</reference>
<feature type="region of interest" description="Disordered" evidence="1">
    <location>
        <begin position="321"/>
        <end position="342"/>
    </location>
</feature>
<accession>A0A4U8UYU4</accession>
<keyword evidence="4" id="KW-1185">Reference proteome</keyword>
<dbReference type="EMBL" id="AZBU02000001">
    <property type="protein sequence ID" value="TMS38681.1"/>
    <property type="molecule type" value="Genomic_DNA"/>
</dbReference>
<keyword evidence="2" id="KW-0472">Membrane</keyword>
<gene>
    <name evidence="3" type="ORF">L596_005350</name>
</gene>
<name>A0A4U8UYU4_STECR</name>
<reference evidence="3 4" key="1">
    <citation type="journal article" date="2015" name="Genome Biol.">
        <title>Comparative genomics of Steinernema reveals deeply conserved gene regulatory networks.</title>
        <authorList>
            <person name="Dillman A.R."/>
            <person name="Macchietto M."/>
            <person name="Porter C.F."/>
            <person name="Rogers A."/>
            <person name="Williams B."/>
            <person name="Antoshechkin I."/>
            <person name="Lee M.M."/>
            <person name="Goodwin Z."/>
            <person name="Lu X."/>
            <person name="Lewis E.E."/>
            <person name="Goodrich-Blair H."/>
            <person name="Stock S.P."/>
            <person name="Adams B.J."/>
            <person name="Sternberg P.W."/>
            <person name="Mortazavi A."/>
        </authorList>
    </citation>
    <scope>NUCLEOTIDE SEQUENCE [LARGE SCALE GENOMIC DNA]</scope>
    <source>
        <strain evidence="3 4">ALL</strain>
    </source>
</reference>
<proteinExistence type="predicted"/>
<keyword evidence="2" id="KW-0812">Transmembrane</keyword>
<evidence type="ECO:0000256" key="2">
    <source>
        <dbReference type="SAM" id="Phobius"/>
    </source>
</evidence>
<evidence type="ECO:0000256" key="1">
    <source>
        <dbReference type="SAM" id="MobiDB-lite"/>
    </source>
</evidence>
<protein>
    <submittedName>
        <fullName evidence="3">Uncharacterized protein</fullName>
    </submittedName>
</protein>
<keyword evidence="2" id="KW-1133">Transmembrane helix</keyword>